<feature type="transmembrane region" description="Helical" evidence="1">
    <location>
        <begin position="469"/>
        <end position="487"/>
    </location>
</feature>
<feature type="transmembrane region" description="Helical" evidence="1">
    <location>
        <begin position="245"/>
        <end position="267"/>
    </location>
</feature>
<feature type="transmembrane region" description="Helical" evidence="1">
    <location>
        <begin position="319"/>
        <end position="341"/>
    </location>
</feature>
<dbReference type="Proteomes" id="UP000014634">
    <property type="component" value="Unassembled WGS sequence"/>
</dbReference>
<organism evidence="2 3">
    <name type="scientific">Treponema medium ATCC 700293</name>
    <dbReference type="NCBI Taxonomy" id="1125700"/>
    <lineage>
        <taxon>Bacteria</taxon>
        <taxon>Pseudomonadati</taxon>
        <taxon>Spirochaetota</taxon>
        <taxon>Spirochaetia</taxon>
        <taxon>Spirochaetales</taxon>
        <taxon>Treponemataceae</taxon>
        <taxon>Treponema</taxon>
    </lineage>
</organism>
<dbReference type="EMBL" id="ATFE01000005">
    <property type="protein sequence ID" value="EPF29279.1"/>
    <property type="molecule type" value="Genomic_DNA"/>
</dbReference>
<feature type="transmembrane region" description="Helical" evidence="1">
    <location>
        <begin position="426"/>
        <end position="448"/>
    </location>
</feature>
<sequence>MSCVHNYLFQKVLLPAVRLCWIFFFLLLPAQGLIAENIFYEFGPKTDKVIVFTASAGSDNQATAITLQLQKYAQKLSAEAPDTHIIVAITKNDISELPVDVPVKRYEGTKALIQTLITYPNAAVCLVAPDKSDGARIITGTSKGTTPAWFLKAVYASLEQKNIPIDFYTNAVVFHRLGWLPDDSALRLYNEANIPAIKIETGADLSDFFSSVAPAVIQSMSNEWDTHYFVLKLHKKLIIINEQHIVITLIVSSIVFLLWLMFFSFLFGKKRDQHVKDLFKLWWIPIYFFLVNWLSFFLGSKITEVLFYLRFSSVSELNSFPLTALLIKYVFALFFMFTVTAFNKFIPLPANRFIYGFIAHVVCLLNIFIFSFFNLSFSIIFMVIYFVSLAAYHFKNIVLQIIFIVCLFLPLMPVVTHIILYREYMFHIIFFINLASACIFVPFDLFLIRLGLSIDKKRKITKPFFRIPIQCKVMGGLFLVLALWVFIMPATRNNVHNRWMLIQHLNGDESSVVKKYIDSSAEESITDYTRGNTQGSAETADSFLTVRTSFENYFERSIGAITIDSPLKIEAFAVTLSAVNDIAIFESDVRFEQNASGDTATFVSSPRPNFPVVIHFSGKKDAALTLSIVVWSNDNPFEIKLPVDNSKDATGKMEVIPFLLKIEKTLHITAQRKAL</sequence>
<name>A0AA87NUZ9_TREMD</name>
<reference evidence="2 3" key="1">
    <citation type="submission" date="2013-04" db="EMBL/GenBank/DDBJ databases">
        <title>The Genome Sequence of Treponema medium ATCC 700293.</title>
        <authorList>
            <consortium name="The Broad Institute Genomics Platform"/>
            <person name="Earl A."/>
            <person name="Ward D."/>
            <person name="Feldgarden M."/>
            <person name="Gevers D."/>
            <person name="Leonetti C."/>
            <person name="Blanton J.M."/>
            <person name="Dewhirst F.E."/>
            <person name="Izard J."/>
            <person name="Walker B."/>
            <person name="Young S."/>
            <person name="Zeng Q."/>
            <person name="Gargeya S."/>
            <person name="Fitzgerald M."/>
            <person name="Haas B."/>
            <person name="Abouelleil A."/>
            <person name="Allen A.W."/>
            <person name="Alvarado L."/>
            <person name="Arachchi H.M."/>
            <person name="Berlin A.M."/>
            <person name="Chapman S.B."/>
            <person name="Gainer-Dewar J."/>
            <person name="Goldberg J."/>
            <person name="Griggs A."/>
            <person name="Gujja S."/>
            <person name="Hansen M."/>
            <person name="Howarth C."/>
            <person name="Imamovic A."/>
            <person name="Ireland A."/>
            <person name="Larimer J."/>
            <person name="McCowan C."/>
            <person name="Murphy C."/>
            <person name="Pearson M."/>
            <person name="Poon T.W."/>
            <person name="Priest M."/>
            <person name="Roberts A."/>
            <person name="Saif S."/>
            <person name="Shea T."/>
            <person name="Sisk P."/>
            <person name="Sykes S."/>
            <person name="Wortman J."/>
            <person name="Nusbaum C."/>
            <person name="Birren B."/>
        </authorList>
    </citation>
    <scope>NUCLEOTIDE SEQUENCE [LARGE SCALE GENOMIC DNA]</scope>
    <source>
        <strain evidence="2 3">ATCC 700293</strain>
    </source>
</reference>
<comment type="caution">
    <text evidence="2">The sequence shown here is derived from an EMBL/GenBank/DDBJ whole genome shotgun (WGS) entry which is preliminary data.</text>
</comment>
<feature type="transmembrane region" description="Helical" evidence="1">
    <location>
        <begin position="279"/>
        <end position="299"/>
    </location>
</feature>
<keyword evidence="1" id="KW-0812">Transmembrane</keyword>
<dbReference type="RefSeq" id="WP_016522757.1">
    <property type="nucleotide sequence ID" value="NZ_KE332517.1"/>
</dbReference>
<evidence type="ECO:0000313" key="2">
    <source>
        <dbReference type="EMBL" id="EPF29279.1"/>
    </source>
</evidence>
<keyword evidence="1" id="KW-1133">Transmembrane helix</keyword>
<keyword evidence="1" id="KW-0472">Membrane</keyword>
<feature type="transmembrane region" description="Helical" evidence="1">
    <location>
        <begin position="401"/>
        <end position="420"/>
    </location>
</feature>
<dbReference type="AlphaFoldDB" id="A0AA87NUZ9"/>
<protein>
    <submittedName>
        <fullName evidence="2">Uncharacterized protein</fullName>
    </submittedName>
</protein>
<evidence type="ECO:0000256" key="1">
    <source>
        <dbReference type="SAM" id="Phobius"/>
    </source>
</evidence>
<gene>
    <name evidence="2" type="ORF">HMPREF9195_00787</name>
</gene>
<accession>A0AA87NUZ9</accession>
<evidence type="ECO:0000313" key="3">
    <source>
        <dbReference type="Proteomes" id="UP000014634"/>
    </source>
</evidence>
<proteinExistence type="predicted"/>
<feature type="transmembrane region" description="Helical" evidence="1">
    <location>
        <begin position="12"/>
        <end position="34"/>
    </location>
</feature>